<dbReference type="RefSeq" id="WP_087437875.1">
    <property type="nucleotide sequence ID" value="NZ_CP021416.1"/>
</dbReference>
<dbReference type="GO" id="GO:0070967">
    <property type="term" value="F:coenzyme F420 binding"/>
    <property type="evidence" value="ECO:0007669"/>
    <property type="project" value="TreeGrafter"/>
</dbReference>
<protein>
    <recommendedName>
        <fullName evidence="2">Pyridoxamine 5'-phosphate oxidase N-terminal domain-containing protein</fullName>
    </recommendedName>
</protein>
<evidence type="ECO:0000313" key="4">
    <source>
        <dbReference type="Proteomes" id="UP000196005"/>
    </source>
</evidence>
<dbReference type="PANTHER" id="PTHR35176:SF6">
    <property type="entry name" value="HEME OXYGENASE HI_0854-RELATED"/>
    <property type="match status" value="1"/>
</dbReference>
<proteinExistence type="predicted"/>
<dbReference type="Proteomes" id="UP000196005">
    <property type="component" value="Chromosome"/>
</dbReference>
<name>A0A1Y0HKD1_9BACT</name>
<dbReference type="SUPFAM" id="SSF50475">
    <property type="entry name" value="FMN-binding split barrel"/>
    <property type="match status" value="1"/>
</dbReference>
<evidence type="ECO:0000259" key="2">
    <source>
        <dbReference type="Pfam" id="PF01243"/>
    </source>
</evidence>
<dbReference type="InterPro" id="IPR014419">
    <property type="entry name" value="HutZ"/>
</dbReference>
<dbReference type="Pfam" id="PF01243">
    <property type="entry name" value="PNPOx_N"/>
    <property type="match status" value="1"/>
</dbReference>
<dbReference type="PIRSF" id="PIRSF004633">
    <property type="entry name" value="UCP_PLP_oxd"/>
    <property type="match status" value="1"/>
</dbReference>
<dbReference type="Gene3D" id="2.30.110.10">
    <property type="entry name" value="Electron Transport, Fmn-binding Protein, Chain A"/>
    <property type="match status" value="1"/>
</dbReference>
<feature type="domain" description="Pyridoxamine 5'-phosphate oxidase N-terminal" evidence="2">
    <location>
        <begin position="1"/>
        <end position="128"/>
    </location>
</feature>
<dbReference type="AlphaFoldDB" id="A0A1Y0HKD1"/>
<keyword evidence="1" id="KW-0560">Oxidoreductase</keyword>
<organism evidence="3 4">
    <name type="scientific">Sulfurospirillum diekertiae</name>
    <dbReference type="NCBI Taxonomy" id="1854492"/>
    <lineage>
        <taxon>Bacteria</taxon>
        <taxon>Pseudomonadati</taxon>
        <taxon>Campylobacterota</taxon>
        <taxon>Epsilonproteobacteria</taxon>
        <taxon>Campylobacterales</taxon>
        <taxon>Sulfurospirillaceae</taxon>
        <taxon>Sulfurospirillum</taxon>
    </lineage>
</organism>
<evidence type="ECO:0000313" key="3">
    <source>
        <dbReference type="EMBL" id="ARU47834.1"/>
    </source>
</evidence>
<gene>
    <name evidence="3" type="ORF">Sdiek1_0665</name>
</gene>
<reference evidence="4" key="1">
    <citation type="submission" date="2017-05" db="EMBL/GenBank/DDBJ databases">
        <title>Dechlorination kinetics govern the competition between two new strains of the genus Sulfurospirillum.</title>
        <authorList>
            <person name="Buttet G.F."/>
            <person name="Murray A.M."/>
            <person name="Goris T."/>
            <person name="Burion M."/>
            <person name="Lin B."/>
            <person name="Rolle M."/>
            <person name="Maillard J."/>
        </authorList>
    </citation>
    <scope>NUCLEOTIDE SEQUENCE [LARGE SCALE GENOMIC DNA]</scope>
    <source>
        <strain evidence="4">SL2-1</strain>
    </source>
</reference>
<dbReference type="KEGG" id="suls:Sdiek1_0665"/>
<dbReference type="InterPro" id="IPR011576">
    <property type="entry name" value="Pyridox_Oxase_N"/>
</dbReference>
<evidence type="ECO:0000256" key="1">
    <source>
        <dbReference type="ARBA" id="ARBA00023002"/>
    </source>
</evidence>
<dbReference type="OrthoDB" id="5345368at2"/>
<dbReference type="GO" id="GO:0016627">
    <property type="term" value="F:oxidoreductase activity, acting on the CH-CH group of donors"/>
    <property type="evidence" value="ECO:0007669"/>
    <property type="project" value="TreeGrafter"/>
</dbReference>
<dbReference type="EMBL" id="CP021416">
    <property type="protein sequence ID" value="ARU47834.1"/>
    <property type="molecule type" value="Genomic_DNA"/>
</dbReference>
<sequence>MKEFIANIQTAIIGTLDAKGDPFSSYAPYVYDNNRFYVYISDIATHAKNIQANPKASLFFVEDESKTENLFARKRVSLQCDSTKIVRWTERFEAVMGLFAQKFDAKMVKTLKKMTDFNLYELKVNYGEATFGFGKAYFVGGENMDELVARTGDNPHHGVK</sequence>
<dbReference type="InterPro" id="IPR052019">
    <property type="entry name" value="F420H2_bilvrd_red/Heme_oxyg"/>
</dbReference>
<dbReference type="PANTHER" id="PTHR35176">
    <property type="entry name" value="HEME OXYGENASE HI_0854-RELATED"/>
    <property type="match status" value="1"/>
</dbReference>
<dbReference type="GO" id="GO:0005829">
    <property type="term" value="C:cytosol"/>
    <property type="evidence" value="ECO:0007669"/>
    <property type="project" value="TreeGrafter"/>
</dbReference>
<dbReference type="InterPro" id="IPR012349">
    <property type="entry name" value="Split_barrel_FMN-bd"/>
</dbReference>
<keyword evidence="4" id="KW-1185">Reference proteome</keyword>
<accession>A0A1Y0HKD1</accession>